<reference evidence="1" key="1">
    <citation type="submission" date="2018-02" db="EMBL/GenBank/DDBJ databases">
        <title>Rhizophora mucronata_Transcriptome.</title>
        <authorList>
            <person name="Meera S.P."/>
            <person name="Sreeshan A."/>
            <person name="Augustine A."/>
        </authorList>
    </citation>
    <scope>NUCLEOTIDE SEQUENCE</scope>
    <source>
        <tissue evidence="1">Leaf</tissue>
    </source>
</reference>
<evidence type="ECO:0000313" key="1">
    <source>
        <dbReference type="EMBL" id="MBX39751.1"/>
    </source>
</evidence>
<name>A0A2P2NBB1_RHIMU</name>
<dbReference type="AlphaFoldDB" id="A0A2P2NBB1"/>
<proteinExistence type="predicted"/>
<sequence>MWVCMWYWQGQIFYEYFVGLCF</sequence>
<protein>
    <submittedName>
        <fullName evidence="1">Uncharacterized protein</fullName>
    </submittedName>
</protein>
<accession>A0A2P2NBB1</accession>
<organism evidence="1">
    <name type="scientific">Rhizophora mucronata</name>
    <name type="common">Asiatic mangrove</name>
    <dbReference type="NCBI Taxonomy" id="61149"/>
    <lineage>
        <taxon>Eukaryota</taxon>
        <taxon>Viridiplantae</taxon>
        <taxon>Streptophyta</taxon>
        <taxon>Embryophyta</taxon>
        <taxon>Tracheophyta</taxon>
        <taxon>Spermatophyta</taxon>
        <taxon>Magnoliopsida</taxon>
        <taxon>eudicotyledons</taxon>
        <taxon>Gunneridae</taxon>
        <taxon>Pentapetalae</taxon>
        <taxon>rosids</taxon>
        <taxon>fabids</taxon>
        <taxon>Malpighiales</taxon>
        <taxon>Rhizophoraceae</taxon>
        <taxon>Rhizophora</taxon>
    </lineage>
</organism>
<dbReference type="EMBL" id="GGEC01059267">
    <property type="protein sequence ID" value="MBX39751.1"/>
    <property type="molecule type" value="Transcribed_RNA"/>
</dbReference>